<dbReference type="InterPro" id="IPR052766">
    <property type="entry name" value="S41A_metabolite_peptidase"/>
</dbReference>
<dbReference type="AlphaFoldDB" id="A0A135V7W3"/>
<evidence type="ECO:0000313" key="5">
    <source>
        <dbReference type="Proteomes" id="UP000070121"/>
    </source>
</evidence>
<sequence>MGILFLITLVLLCPYRSVLGRETLAPRRTGSQAPSPSGSGMPWATGARACSLVSNYSLHWGPAGASDLACVPTVRIPAELAAACLRSVPNQEHAAAELIRSLRAYVQWHSSLAWLRQPPPTYPFPPVNVDAGLLSLGAQVAARRFESEYDFQVQLSRLFVSARDPHLHFEGDVFKPFLFKNDLLSDIVSISADGIELPKLYHSRASAARPGPAIVRINGLDAAVLVEQLGNERTSLRDPDSQWNFHFPSYAAPHRSLPLSSSSEFFSKRISIEYEDGTSSSQDSYAVLRPHVNFTAICSGQAFYQRFCTPGQQRPSSWTDRHRRAGEHGGAANRTGSCASQDAFITGSFLNRTYYNDVAVLAIHTFGADEGDAGPPMDYHPAGRPGHTPRLRATMSEFLAASRDNRMRRLVIDLTGSAGTSLSAALTLLYLVGALSAWALPVDQ</sequence>
<evidence type="ECO:0000256" key="2">
    <source>
        <dbReference type="SAM" id="SignalP"/>
    </source>
</evidence>
<dbReference type="Proteomes" id="UP000070121">
    <property type="component" value="Unassembled WGS sequence"/>
</dbReference>
<feature type="domain" description="CPAF-like PDZ" evidence="3">
    <location>
        <begin position="183"/>
        <end position="290"/>
    </location>
</feature>
<proteinExistence type="predicted"/>
<dbReference type="PANTHER" id="PTHR37049:SF4">
    <property type="entry name" value="RHODANESE DOMAIN-CONTAINING PROTEIN"/>
    <property type="match status" value="1"/>
</dbReference>
<feature type="signal peptide" evidence="2">
    <location>
        <begin position="1"/>
        <end position="20"/>
    </location>
</feature>
<keyword evidence="2" id="KW-0732">Signal</keyword>
<evidence type="ECO:0000256" key="1">
    <source>
        <dbReference type="SAM" id="MobiDB-lite"/>
    </source>
</evidence>
<name>A0A135V7W3_9PEZI</name>
<feature type="region of interest" description="Disordered" evidence="1">
    <location>
        <begin position="313"/>
        <end position="334"/>
    </location>
</feature>
<dbReference type="STRING" id="1209931.A0A135V7W3"/>
<dbReference type="EMBL" id="JFFI01000239">
    <property type="protein sequence ID" value="KXH68705.1"/>
    <property type="molecule type" value="Genomic_DNA"/>
</dbReference>
<evidence type="ECO:0000259" key="3">
    <source>
        <dbReference type="Pfam" id="PF23658"/>
    </source>
</evidence>
<accession>A0A135V7W3</accession>
<organism evidence="4 5">
    <name type="scientific">Colletotrichum salicis</name>
    <dbReference type="NCBI Taxonomy" id="1209931"/>
    <lineage>
        <taxon>Eukaryota</taxon>
        <taxon>Fungi</taxon>
        <taxon>Dikarya</taxon>
        <taxon>Ascomycota</taxon>
        <taxon>Pezizomycotina</taxon>
        <taxon>Sordariomycetes</taxon>
        <taxon>Hypocreomycetidae</taxon>
        <taxon>Glomerellales</taxon>
        <taxon>Glomerellaceae</taxon>
        <taxon>Colletotrichum</taxon>
        <taxon>Colletotrichum acutatum species complex</taxon>
    </lineage>
</organism>
<reference evidence="4 5" key="1">
    <citation type="submission" date="2014-02" db="EMBL/GenBank/DDBJ databases">
        <title>The genome sequence of Colletotrichum salicis CBS 607.94.</title>
        <authorList>
            <person name="Baroncelli R."/>
            <person name="Thon M.R."/>
        </authorList>
    </citation>
    <scope>NUCLEOTIDE SEQUENCE [LARGE SCALE GENOMIC DNA]</scope>
    <source>
        <strain evidence="4 5">CBS 607.94</strain>
    </source>
</reference>
<dbReference type="OrthoDB" id="3534988at2759"/>
<dbReference type="Pfam" id="PF23658">
    <property type="entry name" value="PDZ_CPAF_rel"/>
    <property type="match status" value="1"/>
</dbReference>
<keyword evidence="5" id="KW-1185">Reference proteome</keyword>
<dbReference type="PANTHER" id="PTHR37049">
    <property type="entry name" value="PEPTIDASE S41 FAMILY PROTEIN"/>
    <property type="match status" value="1"/>
</dbReference>
<comment type="caution">
    <text evidence="4">The sequence shown here is derived from an EMBL/GenBank/DDBJ whole genome shotgun (WGS) entry which is preliminary data.</text>
</comment>
<gene>
    <name evidence="4" type="ORF">CSAL01_13049</name>
</gene>
<evidence type="ECO:0000313" key="4">
    <source>
        <dbReference type="EMBL" id="KXH68705.1"/>
    </source>
</evidence>
<feature type="chain" id="PRO_5007805776" evidence="2">
    <location>
        <begin position="21"/>
        <end position="444"/>
    </location>
</feature>
<dbReference type="InterPro" id="IPR056186">
    <property type="entry name" value="PDZ_CPAF-rel"/>
</dbReference>
<protein>
    <submittedName>
        <fullName evidence="4">Peptidase S41 family protein</fullName>
    </submittedName>
</protein>